<sequence>MQIYSRCVLLKLLPMLDSLLDNLRDKALSYHEEVLSLIDYATEAARHAVDAASKQLATAVFLRRHAWLRTATITDDARNCIEDSPFDGEGLFASSTDESLDTILKMRLRRSPTLTMGLPHIAPFGPTSSPGDAATLPSSNVQPRHDTRTPPRLHLTSAQATSLANDSASQPSALTANRRPDYIAPTLLPPDNRLRPFL</sequence>
<reference evidence="2" key="1">
    <citation type="journal article" date="2023" name="DNA Res.">
        <title>Chromosome-level genome assembly of Phrynocephalus forsythii using third-generation DNA sequencing and Hi-C analysis.</title>
        <authorList>
            <person name="Qi Y."/>
            <person name="Zhao W."/>
            <person name="Zhao Y."/>
            <person name="Niu C."/>
            <person name="Cao S."/>
            <person name="Zhang Y."/>
        </authorList>
    </citation>
    <scope>NUCLEOTIDE SEQUENCE</scope>
    <source>
        <tissue evidence="2">Muscle</tissue>
    </source>
</reference>
<evidence type="ECO:0000256" key="1">
    <source>
        <dbReference type="SAM" id="MobiDB-lite"/>
    </source>
</evidence>
<evidence type="ECO:0000313" key="2">
    <source>
        <dbReference type="EMBL" id="KAJ7345308.1"/>
    </source>
</evidence>
<keyword evidence="3" id="KW-1185">Reference proteome</keyword>
<dbReference type="AlphaFoldDB" id="A0A9Q0Y7N2"/>
<protein>
    <submittedName>
        <fullName evidence="2">Uncharacterized protein</fullName>
    </submittedName>
</protein>
<proteinExistence type="predicted"/>
<feature type="compositionally biased region" description="Polar residues" evidence="1">
    <location>
        <begin position="156"/>
        <end position="175"/>
    </location>
</feature>
<dbReference type="Gene3D" id="1.10.287.3160">
    <property type="match status" value="1"/>
</dbReference>
<gene>
    <name evidence="2" type="ORF">JRQ81_001258</name>
</gene>
<comment type="caution">
    <text evidence="2">The sequence shown here is derived from an EMBL/GenBank/DDBJ whole genome shotgun (WGS) entry which is preliminary data.</text>
</comment>
<evidence type="ECO:0000313" key="3">
    <source>
        <dbReference type="Proteomes" id="UP001142489"/>
    </source>
</evidence>
<feature type="region of interest" description="Disordered" evidence="1">
    <location>
        <begin position="117"/>
        <end position="198"/>
    </location>
</feature>
<dbReference type="EMBL" id="JAPFRF010000001">
    <property type="protein sequence ID" value="KAJ7345308.1"/>
    <property type="molecule type" value="Genomic_DNA"/>
</dbReference>
<dbReference type="Proteomes" id="UP001142489">
    <property type="component" value="Unassembled WGS sequence"/>
</dbReference>
<name>A0A9Q0Y7N2_9SAUR</name>
<feature type="compositionally biased region" description="Polar residues" evidence="1">
    <location>
        <begin position="126"/>
        <end position="142"/>
    </location>
</feature>
<dbReference type="OrthoDB" id="9886994at2759"/>
<organism evidence="2 3">
    <name type="scientific">Phrynocephalus forsythii</name>
    <dbReference type="NCBI Taxonomy" id="171643"/>
    <lineage>
        <taxon>Eukaryota</taxon>
        <taxon>Metazoa</taxon>
        <taxon>Chordata</taxon>
        <taxon>Craniata</taxon>
        <taxon>Vertebrata</taxon>
        <taxon>Euteleostomi</taxon>
        <taxon>Lepidosauria</taxon>
        <taxon>Squamata</taxon>
        <taxon>Bifurcata</taxon>
        <taxon>Unidentata</taxon>
        <taxon>Episquamata</taxon>
        <taxon>Toxicofera</taxon>
        <taxon>Iguania</taxon>
        <taxon>Acrodonta</taxon>
        <taxon>Agamidae</taxon>
        <taxon>Agaminae</taxon>
        <taxon>Phrynocephalus</taxon>
    </lineage>
</organism>
<accession>A0A9Q0Y7N2</accession>